<comment type="caution">
    <text evidence="7">The sequence shown here is derived from an EMBL/GenBank/DDBJ whole genome shotgun (WGS) entry which is preliminary data.</text>
</comment>
<dbReference type="Pfam" id="PF08031">
    <property type="entry name" value="BBE"/>
    <property type="match status" value="1"/>
</dbReference>
<keyword evidence="3" id="KW-0285">Flavoprotein</keyword>
<keyword evidence="8" id="KW-1185">Reference proteome</keyword>
<gene>
    <name evidence="7" type="ORF">Airi02_035500</name>
</gene>
<proteinExistence type="inferred from homology"/>
<dbReference type="Gene3D" id="3.30.465.10">
    <property type="match status" value="1"/>
</dbReference>
<evidence type="ECO:0000313" key="8">
    <source>
        <dbReference type="Proteomes" id="UP001165074"/>
    </source>
</evidence>
<dbReference type="InterPro" id="IPR016169">
    <property type="entry name" value="FAD-bd_PCMH_sub2"/>
</dbReference>
<dbReference type="PANTHER" id="PTHR42973:SF39">
    <property type="entry name" value="FAD-BINDING PCMH-TYPE DOMAIN-CONTAINING PROTEIN"/>
    <property type="match status" value="1"/>
</dbReference>
<organism evidence="7 8">
    <name type="scientific">Actinoallomurus iriomotensis</name>
    <dbReference type="NCBI Taxonomy" id="478107"/>
    <lineage>
        <taxon>Bacteria</taxon>
        <taxon>Bacillati</taxon>
        <taxon>Actinomycetota</taxon>
        <taxon>Actinomycetes</taxon>
        <taxon>Streptosporangiales</taxon>
        <taxon>Thermomonosporaceae</taxon>
        <taxon>Actinoallomurus</taxon>
    </lineage>
</organism>
<name>A0A9W6S1M2_9ACTN</name>
<dbReference type="GO" id="GO:0050660">
    <property type="term" value="F:flavin adenine dinucleotide binding"/>
    <property type="evidence" value="ECO:0007669"/>
    <property type="project" value="InterPro"/>
</dbReference>
<dbReference type="SUPFAM" id="SSF56176">
    <property type="entry name" value="FAD-binding/transporter-associated domain-like"/>
    <property type="match status" value="1"/>
</dbReference>
<comment type="cofactor">
    <cofactor evidence="1">
        <name>FAD</name>
        <dbReference type="ChEBI" id="CHEBI:57692"/>
    </cofactor>
</comment>
<evidence type="ECO:0000256" key="2">
    <source>
        <dbReference type="ARBA" id="ARBA00005466"/>
    </source>
</evidence>
<accession>A0A9W6S1M2</accession>
<dbReference type="GO" id="GO:0016491">
    <property type="term" value="F:oxidoreductase activity"/>
    <property type="evidence" value="ECO:0007669"/>
    <property type="project" value="UniProtKB-KW"/>
</dbReference>
<keyword evidence="5" id="KW-0560">Oxidoreductase</keyword>
<sequence>MTCDRLVRAQVVLADGRTVECDDQHDSELFWALRGAGAGQFGVVTTLVFDTVSAPRCSTFELTWDYRHAARLVDAWHAWAPDALDQLAVSLLLNAPADPRRPPRVTVLGAAAALAPELTDEFLDAFIARTGAAPRTRWCREMSWPDTKRCLAERAPGDDNGHLFGKSEFFQTALPAEAIEELVDGLVATRRPGEARELDFSPWGGAYNRVPADATAFVHRNERFLLKHAAVVNPGACGPRGPVAGDWLTQSWQTVRPWGTGRVYPNFPDPDLDDPGRAYFGSNLERVIQAKTTYDPEGVFPWFPAQI</sequence>
<evidence type="ECO:0000256" key="1">
    <source>
        <dbReference type="ARBA" id="ARBA00001974"/>
    </source>
</evidence>
<dbReference type="InterPro" id="IPR036318">
    <property type="entry name" value="FAD-bd_PCMH-like_sf"/>
</dbReference>
<evidence type="ECO:0000256" key="4">
    <source>
        <dbReference type="ARBA" id="ARBA00022827"/>
    </source>
</evidence>
<comment type="similarity">
    <text evidence="2">Belongs to the oxygen-dependent FAD-linked oxidoreductase family.</text>
</comment>
<dbReference type="Proteomes" id="UP001165074">
    <property type="component" value="Unassembled WGS sequence"/>
</dbReference>
<dbReference type="Gene3D" id="3.40.462.20">
    <property type="match status" value="1"/>
</dbReference>
<dbReference type="AlphaFoldDB" id="A0A9W6S1M2"/>
<evidence type="ECO:0000313" key="7">
    <source>
        <dbReference type="EMBL" id="GLY85621.1"/>
    </source>
</evidence>
<dbReference type="PANTHER" id="PTHR42973">
    <property type="entry name" value="BINDING OXIDOREDUCTASE, PUTATIVE (AFU_ORTHOLOGUE AFUA_1G17690)-RELATED"/>
    <property type="match status" value="1"/>
</dbReference>
<evidence type="ECO:0000256" key="3">
    <source>
        <dbReference type="ARBA" id="ARBA00022630"/>
    </source>
</evidence>
<dbReference type="EMBL" id="BSTK01000004">
    <property type="protein sequence ID" value="GLY85621.1"/>
    <property type="molecule type" value="Genomic_DNA"/>
</dbReference>
<protein>
    <recommendedName>
        <fullName evidence="6">Berberine/berberine-like domain-containing protein</fullName>
    </recommendedName>
</protein>
<dbReference type="InterPro" id="IPR012951">
    <property type="entry name" value="BBE"/>
</dbReference>
<evidence type="ECO:0000256" key="5">
    <source>
        <dbReference type="ARBA" id="ARBA00023002"/>
    </source>
</evidence>
<keyword evidence="4" id="KW-0274">FAD</keyword>
<dbReference type="InterPro" id="IPR050416">
    <property type="entry name" value="FAD-linked_Oxidoreductase"/>
</dbReference>
<feature type="domain" description="Berberine/berberine-like" evidence="6">
    <location>
        <begin position="263"/>
        <end position="301"/>
    </location>
</feature>
<reference evidence="7" key="1">
    <citation type="submission" date="2023-03" db="EMBL/GenBank/DDBJ databases">
        <title>Actinoallomurus iriomotensis NBRC 103684.</title>
        <authorList>
            <person name="Ichikawa N."/>
            <person name="Sato H."/>
            <person name="Tonouchi N."/>
        </authorList>
    </citation>
    <scope>NUCLEOTIDE SEQUENCE</scope>
    <source>
        <strain evidence="7">NBRC 103684</strain>
    </source>
</reference>
<evidence type="ECO:0000259" key="6">
    <source>
        <dbReference type="Pfam" id="PF08031"/>
    </source>
</evidence>